<keyword evidence="5 6" id="KW-0472">Membrane</keyword>
<evidence type="ECO:0000313" key="8">
    <source>
        <dbReference type="Proteomes" id="UP001146793"/>
    </source>
</evidence>
<organism evidence="7 8">
    <name type="scientific">Anaeramoeba flamelloides</name>
    <dbReference type="NCBI Taxonomy" id="1746091"/>
    <lineage>
        <taxon>Eukaryota</taxon>
        <taxon>Metamonada</taxon>
        <taxon>Anaeramoebidae</taxon>
        <taxon>Anaeramoeba</taxon>
    </lineage>
</organism>
<feature type="transmembrane region" description="Helical" evidence="6">
    <location>
        <begin position="240"/>
        <end position="257"/>
    </location>
</feature>
<feature type="transmembrane region" description="Helical" evidence="6">
    <location>
        <begin position="65"/>
        <end position="84"/>
    </location>
</feature>
<evidence type="ECO:0000256" key="3">
    <source>
        <dbReference type="ARBA" id="ARBA00022692"/>
    </source>
</evidence>
<feature type="transmembrane region" description="Helical" evidence="6">
    <location>
        <begin position="20"/>
        <end position="44"/>
    </location>
</feature>
<evidence type="ECO:0000256" key="4">
    <source>
        <dbReference type="ARBA" id="ARBA00022989"/>
    </source>
</evidence>
<dbReference type="Pfam" id="PF05346">
    <property type="entry name" value="DUF747"/>
    <property type="match status" value="1"/>
</dbReference>
<dbReference type="PANTHER" id="PTHR13317">
    <property type="entry name" value="TRANSMEMBRANE ANTERIOR POSTERIOR TRANSFORMATION PROTEIN 1 HOMOLOG"/>
    <property type="match status" value="1"/>
</dbReference>
<keyword evidence="3 6" id="KW-0812">Transmembrane</keyword>
<evidence type="ECO:0000256" key="2">
    <source>
        <dbReference type="ARBA" id="ARBA00008803"/>
    </source>
</evidence>
<evidence type="ECO:0000256" key="6">
    <source>
        <dbReference type="SAM" id="Phobius"/>
    </source>
</evidence>
<accession>A0AAV8AC14</accession>
<evidence type="ECO:0000256" key="1">
    <source>
        <dbReference type="ARBA" id="ARBA00004141"/>
    </source>
</evidence>
<dbReference type="PANTHER" id="PTHR13317:SF4">
    <property type="entry name" value="TRANSMEMBRANE ANTERIOR POSTERIOR TRANSFORMATION PROTEIN 1 HOMOLOG"/>
    <property type="match status" value="1"/>
</dbReference>
<dbReference type="GO" id="GO:0005789">
    <property type="term" value="C:endoplasmic reticulum membrane"/>
    <property type="evidence" value="ECO:0007669"/>
    <property type="project" value="TreeGrafter"/>
</dbReference>
<reference evidence="7" key="1">
    <citation type="submission" date="2022-08" db="EMBL/GenBank/DDBJ databases">
        <title>Novel sulphate-reducing endosymbionts in the free-living metamonad Anaeramoeba.</title>
        <authorList>
            <person name="Jerlstrom-Hultqvist J."/>
            <person name="Cepicka I."/>
            <person name="Gallot-Lavallee L."/>
            <person name="Salas-Leiva D."/>
            <person name="Curtis B.A."/>
            <person name="Zahonova K."/>
            <person name="Pipaliya S."/>
            <person name="Dacks J."/>
            <person name="Roger A.J."/>
        </authorList>
    </citation>
    <scope>NUCLEOTIDE SEQUENCE</scope>
    <source>
        <strain evidence="7">Busselton2</strain>
    </source>
</reference>
<dbReference type="AlphaFoldDB" id="A0AAV8AC14"/>
<gene>
    <name evidence="7" type="ORF">M0812_06212</name>
</gene>
<sequence>MSSLFGSSIFLIPLSLERFQFFALTILFDSFFTYFLLLPLQLVFSIIRVTLKIFRLSKRVIKDEFQFLVHTSLFLITSVLMFQIDASRLYHLIKSQSFIKFFALYRLFDMFHKLLSVSGVVFLDSLSASCQGSFSFTNLQTFVLYYLAGLIYSLVHSSLYLMNLVTLHICVHSQGWTLVPFFLSTQTSQIKSIVFKRFGKQNVFQIVCADLVARMQLIIFFFIIVMRDFFTNQFHLNHRSIRALFAIILIETIGRWIKQYFLLRFNQHKRICYNFFAYILANDFLNNYCNFKKKNTKPKARLSQPNHPKKGLNKFHESNFIKNNFHNEGNIFTKFEKKLLNSTKTSQEESISPKPIKIRFGISFLPLCSVATALIFKTLSNSNIVKFSLSLISRLPSFFILNYEFKLSNKLPLLVPLLMAFYFFLLIFSFYCRKLILLYSMHLQKNTYPKKILKELETVGRWSLFGKRIPLY</sequence>
<name>A0AAV8AC14_9EUKA</name>
<dbReference type="EMBL" id="JANTQA010000012">
    <property type="protein sequence ID" value="KAJ3450048.1"/>
    <property type="molecule type" value="Genomic_DNA"/>
</dbReference>
<feature type="transmembrane region" description="Helical" evidence="6">
    <location>
        <begin position="360"/>
        <end position="379"/>
    </location>
</feature>
<feature type="transmembrane region" description="Helical" evidence="6">
    <location>
        <begin position="203"/>
        <end position="225"/>
    </location>
</feature>
<evidence type="ECO:0000313" key="7">
    <source>
        <dbReference type="EMBL" id="KAJ3450048.1"/>
    </source>
</evidence>
<dbReference type="Proteomes" id="UP001146793">
    <property type="component" value="Unassembled WGS sequence"/>
</dbReference>
<keyword evidence="4 6" id="KW-1133">Transmembrane helix</keyword>
<comment type="subcellular location">
    <subcellularLocation>
        <location evidence="1">Membrane</location>
        <topology evidence="1">Multi-pass membrane protein</topology>
    </subcellularLocation>
</comment>
<feature type="transmembrane region" description="Helical" evidence="6">
    <location>
        <begin position="413"/>
        <end position="432"/>
    </location>
</feature>
<protein>
    <submittedName>
        <fullName evidence="7">Uncharacterized protein</fullName>
    </submittedName>
</protein>
<dbReference type="InterPro" id="IPR008010">
    <property type="entry name" value="Tatp1"/>
</dbReference>
<proteinExistence type="inferred from homology"/>
<feature type="transmembrane region" description="Helical" evidence="6">
    <location>
        <begin position="135"/>
        <end position="155"/>
    </location>
</feature>
<comment type="caution">
    <text evidence="7">The sequence shown here is derived from an EMBL/GenBank/DDBJ whole genome shotgun (WGS) entry which is preliminary data.</text>
</comment>
<comment type="similarity">
    <text evidence="2">Belongs to the TAPT1 family.</text>
</comment>
<evidence type="ECO:0000256" key="5">
    <source>
        <dbReference type="ARBA" id="ARBA00023136"/>
    </source>
</evidence>